<name>A0A0E9T7W2_ANGAN</name>
<reference evidence="1" key="2">
    <citation type="journal article" date="2015" name="Fish Shellfish Immunol.">
        <title>Early steps in the European eel (Anguilla anguilla)-Vibrio vulnificus interaction in the gills: Role of the RtxA13 toxin.</title>
        <authorList>
            <person name="Callol A."/>
            <person name="Pajuelo D."/>
            <person name="Ebbesson L."/>
            <person name="Teles M."/>
            <person name="MacKenzie S."/>
            <person name="Amaro C."/>
        </authorList>
    </citation>
    <scope>NUCLEOTIDE SEQUENCE</scope>
</reference>
<organism evidence="1">
    <name type="scientific">Anguilla anguilla</name>
    <name type="common">European freshwater eel</name>
    <name type="synonym">Muraena anguilla</name>
    <dbReference type="NCBI Taxonomy" id="7936"/>
    <lineage>
        <taxon>Eukaryota</taxon>
        <taxon>Metazoa</taxon>
        <taxon>Chordata</taxon>
        <taxon>Craniata</taxon>
        <taxon>Vertebrata</taxon>
        <taxon>Euteleostomi</taxon>
        <taxon>Actinopterygii</taxon>
        <taxon>Neopterygii</taxon>
        <taxon>Teleostei</taxon>
        <taxon>Anguilliformes</taxon>
        <taxon>Anguillidae</taxon>
        <taxon>Anguilla</taxon>
    </lineage>
</organism>
<proteinExistence type="predicted"/>
<accession>A0A0E9T7W2</accession>
<protein>
    <submittedName>
        <fullName evidence="1">Uncharacterized protein</fullName>
    </submittedName>
</protein>
<dbReference type="AlphaFoldDB" id="A0A0E9T7W2"/>
<dbReference type="EMBL" id="GBXM01058823">
    <property type="protein sequence ID" value="JAH49754.1"/>
    <property type="molecule type" value="Transcribed_RNA"/>
</dbReference>
<sequence length="24" mass="2723">MHCGYLSSTDQFPQFTVSLCTNNE</sequence>
<evidence type="ECO:0000313" key="1">
    <source>
        <dbReference type="EMBL" id="JAH49754.1"/>
    </source>
</evidence>
<reference evidence="1" key="1">
    <citation type="submission" date="2014-11" db="EMBL/GenBank/DDBJ databases">
        <authorList>
            <person name="Amaro Gonzalez C."/>
        </authorList>
    </citation>
    <scope>NUCLEOTIDE SEQUENCE</scope>
</reference>